<keyword evidence="2 4" id="KW-0863">Zinc-finger</keyword>
<evidence type="ECO:0000259" key="7">
    <source>
        <dbReference type="PROSITE" id="PS50188"/>
    </source>
</evidence>
<dbReference type="InterPro" id="IPR006574">
    <property type="entry name" value="PRY"/>
</dbReference>
<dbReference type="PROSITE" id="PS00518">
    <property type="entry name" value="ZF_RING_1"/>
    <property type="match status" value="1"/>
</dbReference>
<dbReference type="CDD" id="cd13733">
    <property type="entry name" value="SPRY_PRY_C-I_1"/>
    <property type="match status" value="1"/>
</dbReference>
<dbReference type="FunFam" id="2.60.120.920:FF:000004">
    <property type="entry name" value="Butyrophilin subfamily 1 member A1"/>
    <property type="match status" value="1"/>
</dbReference>
<dbReference type="GO" id="GO:0008270">
    <property type="term" value="F:zinc ion binding"/>
    <property type="evidence" value="ECO:0007669"/>
    <property type="project" value="UniProtKB-KW"/>
</dbReference>
<feature type="domain" description="RING-type" evidence="6">
    <location>
        <begin position="15"/>
        <end position="55"/>
    </location>
</feature>
<organism evidence="8 9">
    <name type="scientific">Solea senegalensis</name>
    <name type="common">Senegalese sole</name>
    <dbReference type="NCBI Taxonomy" id="28829"/>
    <lineage>
        <taxon>Eukaryota</taxon>
        <taxon>Metazoa</taxon>
        <taxon>Chordata</taxon>
        <taxon>Craniata</taxon>
        <taxon>Vertebrata</taxon>
        <taxon>Euteleostomi</taxon>
        <taxon>Actinopterygii</taxon>
        <taxon>Neopterygii</taxon>
        <taxon>Teleostei</taxon>
        <taxon>Neoteleostei</taxon>
        <taxon>Acanthomorphata</taxon>
        <taxon>Carangaria</taxon>
        <taxon>Pleuronectiformes</taxon>
        <taxon>Pleuronectoidei</taxon>
        <taxon>Soleidae</taxon>
        <taxon>Solea</taxon>
    </lineage>
</organism>
<keyword evidence="5" id="KW-0175">Coiled coil</keyword>
<dbReference type="Pfam" id="PF25600">
    <property type="entry name" value="TRIM_CC"/>
    <property type="match status" value="1"/>
</dbReference>
<dbReference type="InterPro" id="IPR001870">
    <property type="entry name" value="B30.2/SPRY"/>
</dbReference>
<dbReference type="Pfam" id="PF00622">
    <property type="entry name" value="SPRY"/>
    <property type="match status" value="1"/>
</dbReference>
<dbReference type="PROSITE" id="PS50188">
    <property type="entry name" value="B302_SPRY"/>
    <property type="match status" value="1"/>
</dbReference>
<feature type="coiled-coil region" evidence="5">
    <location>
        <begin position="154"/>
        <end position="181"/>
    </location>
</feature>
<gene>
    <name evidence="8" type="ORF">JOB18_030616</name>
</gene>
<dbReference type="AlphaFoldDB" id="A0AAV6Q8J1"/>
<comment type="caution">
    <text evidence="8">The sequence shown here is derived from an EMBL/GenBank/DDBJ whole genome shotgun (WGS) entry which is preliminary data.</text>
</comment>
<evidence type="ECO:0000313" key="8">
    <source>
        <dbReference type="EMBL" id="KAG7486377.1"/>
    </source>
</evidence>
<sequence length="410" mass="46090">MAAAGDLRTQYQFLCSICLDVFNDPVSTSCGHNFCKDCITTHWNMNDPPKCPMCNEVFHTKPQLKVNTFISGMVAQFRQEAGGHLQTKEADIQQMMQKRLVKIAEIKRSMKMGKNDADREIAEGVQVFMALKEFVDKGLDQLIKEIEDKQTTAEKRAGNLITELEKEISELKKRSTESLRSAPPTKDWTNVRIHPPSHQGTVVRAVAQLEESFAKETKKIKKAELKRVQQFAVDVTLDPDTAYPRLILSDDGKQVTYGDVMKNLPDNPKRFSSYPNVLGKQSFSSGKFYFEVQVKGKTEWDLGVARTSVNRKGTIILSPKDGFWTIWLRKVNKSLLGPAGCFSLRPQPEKVGVFVDYDEGVVSFHDVGTAALIFSFTGCNFTDNLHPIFNPSMQNENSVPLIICPVNQTT</sequence>
<dbReference type="InterPro" id="IPR017907">
    <property type="entry name" value="Znf_RING_CS"/>
</dbReference>
<feature type="domain" description="B30.2/SPRY" evidence="7">
    <location>
        <begin position="215"/>
        <end position="408"/>
    </location>
</feature>
<keyword evidence="1" id="KW-0479">Metal-binding</keyword>
<accession>A0AAV6Q8J1</accession>
<dbReference type="InterPro" id="IPR003877">
    <property type="entry name" value="SPRY_dom"/>
</dbReference>
<evidence type="ECO:0000259" key="6">
    <source>
        <dbReference type="PROSITE" id="PS50089"/>
    </source>
</evidence>
<dbReference type="SMART" id="SM00449">
    <property type="entry name" value="SPRY"/>
    <property type="match status" value="1"/>
</dbReference>
<dbReference type="EMBL" id="JAGKHQ010000018">
    <property type="protein sequence ID" value="KAG7486377.1"/>
    <property type="molecule type" value="Genomic_DNA"/>
</dbReference>
<evidence type="ECO:0000313" key="9">
    <source>
        <dbReference type="Proteomes" id="UP000693946"/>
    </source>
</evidence>
<dbReference type="InterPro" id="IPR058030">
    <property type="entry name" value="TRIM8/14/16/25/29/45/65_CC"/>
</dbReference>
<dbReference type="SMART" id="SM00589">
    <property type="entry name" value="PRY"/>
    <property type="match status" value="1"/>
</dbReference>
<dbReference type="Proteomes" id="UP000693946">
    <property type="component" value="Linkage Group LG6"/>
</dbReference>
<dbReference type="PROSITE" id="PS50089">
    <property type="entry name" value="ZF_RING_2"/>
    <property type="match status" value="1"/>
</dbReference>
<evidence type="ECO:0000256" key="4">
    <source>
        <dbReference type="PROSITE-ProRule" id="PRU00175"/>
    </source>
</evidence>
<keyword evidence="3" id="KW-0862">Zinc</keyword>
<dbReference type="InterPro" id="IPR050143">
    <property type="entry name" value="TRIM/RBCC"/>
</dbReference>
<keyword evidence="9" id="KW-1185">Reference proteome</keyword>
<dbReference type="PANTHER" id="PTHR24103">
    <property type="entry name" value="E3 UBIQUITIN-PROTEIN LIGASE TRIM"/>
    <property type="match status" value="1"/>
</dbReference>
<protein>
    <submittedName>
        <fullName evidence="8">E3 ubiquitin-protein ligase TRIM21-like</fullName>
    </submittedName>
</protein>
<dbReference type="InterPro" id="IPR027370">
    <property type="entry name" value="Znf-RING_euk"/>
</dbReference>
<reference evidence="8 9" key="1">
    <citation type="journal article" date="2021" name="Sci. Rep.">
        <title>Chromosome anchoring in Senegalese sole (Solea senegalensis) reveals sex-associated markers and genome rearrangements in flatfish.</title>
        <authorList>
            <person name="Guerrero-Cozar I."/>
            <person name="Gomez-Garrido J."/>
            <person name="Berbel C."/>
            <person name="Martinez-Blanch J.F."/>
            <person name="Alioto T."/>
            <person name="Claros M.G."/>
            <person name="Gagnaire P.A."/>
            <person name="Manchado M."/>
        </authorList>
    </citation>
    <scope>NUCLEOTIDE SEQUENCE [LARGE SCALE GENOMIC DNA]</scope>
    <source>
        <strain evidence="8">Sse05_10M</strain>
    </source>
</reference>
<name>A0AAV6Q8J1_SOLSE</name>
<proteinExistence type="predicted"/>
<dbReference type="Pfam" id="PF13765">
    <property type="entry name" value="PRY"/>
    <property type="match status" value="1"/>
</dbReference>
<evidence type="ECO:0000256" key="5">
    <source>
        <dbReference type="SAM" id="Coils"/>
    </source>
</evidence>
<dbReference type="SMART" id="SM00184">
    <property type="entry name" value="RING"/>
    <property type="match status" value="1"/>
</dbReference>
<evidence type="ECO:0000256" key="2">
    <source>
        <dbReference type="ARBA" id="ARBA00022771"/>
    </source>
</evidence>
<evidence type="ECO:0000256" key="1">
    <source>
        <dbReference type="ARBA" id="ARBA00022723"/>
    </source>
</evidence>
<evidence type="ECO:0000256" key="3">
    <source>
        <dbReference type="ARBA" id="ARBA00022833"/>
    </source>
</evidence>
<dbReference type="InterPro" id="IPR001841">
    <property type="entry name" value="Znf_RING"/>
</dbReference>
<dbReference type="Pfam" id="PF13445">
    <property type="entry name" value="zf-RING_UBOX"/>
    <property type="match status" value="1"/>
</dbReference>